<name>A0A9P9G191_FUSRE</name>
<dbReference type="GO" id="GO:0005576">
    <property type="term" value="C:extracellular region"/>
    <property type="evidence" value="ECO:0007669"/>
    <property type="project" value="UniProtKB-SubCell"/>
</dbReference>
<comment type="caution">
    <text evidence="11">The sequence shown here is derived from an EMBL/GenBank/DDBJ whole genome shotgun (WGS) entry which is preliminary data.</text>
</comment>
<protein>
    <recommendedName>
        <fullName evidence="7">pectin lyase</fullName>
        <ecNumber evidence="7">4.2.2.10</ecNumber>
    </recommendedName>
</protein>
<comment type="subcellular location">
    <subcellularLocation>
        <location evidence="1 8">Secreted</location>
    </subcellularLocation>
</comment>
<dbReference type="InterPro" id="IPR011050">
    <property type="entry name" value="Pectin_lyase_fold/virulence"/>
</dbReference>
<keyword evidence="3 8" id="KW-0964">Secreted</keyword>
<dbReference type="GO" id="GO:0000272">
    <property type="term" value="P:polysaccharide catabolic process"/>
    <property type="evidence" value="ECO:0007669"/>
    <property type="project" value="UniProtKB-KW"/>
</dbReference>
<dbReference type="AlphaFoldDB" id="A0A9P9G191"/>
<dbReference type="FunFam" id="2.160.20.10:FF:000003">
    <property type="entry name" value="Pectin lyase F"/>
    <property type="match status" value="1"/>
</dbReference>
<dbReference type="PANTHER" id="PTHR31683">
    <property type="entry name" value="PECTATE LYASE 18-RELATED"/>
    <property type="match status" value="1"/>
</dbReference>
<evidence type="ECO:0000256" key="1">
    <source>
        <dbReference type="ARBA" id="ARBA00004613"/>
    </source>
</evidence>
<dbReference type="Pfam" id="PF00544">
    <property type="entry name" value="Pectate_lyase_4"/>
    <property type="match status" value="1"/>
</dbReference>
<dbReference type="PANTHER" id="PTHR31683:SF16">
    <property type="entry name" value="PECTIN LYASE A-RELATED"/>
    <property type="match status" value="1"/>
</dbReference>
<accession>A0A9P9G191</accession>
<feature type="signal peptide" evidence="9">
    <location>
        <begin position="1"/>
        <end position="19"/>
    </location>
</feature>
<evidence type="ECO:0000256" key="9">
    <source>
        <dbReference type="SAM" id="SignalP"/>
    </source>
</evidence>
<evidence type="ECO:0000256" key="8">
    <source>
        <dbReference type="RuleBase" id="RU361173"/>
    </source>
</evidence>
<reference evidence="11" key="1">
    <citation type="journal article" date="2021" name="Nat. Commun.">
        <title>Genetic determinants of endophytism in the Arabidopsis root mycobiome.</title>
        <authorList>
            <person name="Mesny F."/>
            <person name="Miyauchi S."/>
            <person name="Thiergart T."/>
            <person name="Pickel B."/>
            <person name="Atanasova L."/>
            <person name="Karlsson M."/>
            <person name="Huettel B."/>
            <person name="Barry K.W."/>
            <person name="Haridas S."/>
            <person name="Chen C."/>
            <person name="Bauer D."/>
            <person name="Andreopoulos W."/>
            <person name="Pangilinan J."/>
            <person name="LaButti K."/>
            <person name="Riley R."/>
            <person name="Lipzen A."/>
            <person name="Clum A."/>
            <person name="Drula E."/>
            <person name="Henrissat B."/>
            <person name="Kohler A."/>
            <person name="Grigoriev I.V."/>
            <person name="Martin F.M."/>
            <person name="Hacquard S."/>
        </authorList>
    </citation>
    <scope>NUCLEOTIDE SEQUENCE</scope>
    <source>
        <strain evidence="11">MPI-CAGE-AT-0023</strain>
    </source>
</reference>
<evidence type="ECO:0000313" key="11">
    <source>
        <dbReference type="EMBL" id="KAH7231385.1"/>
    </source>
</evidence>
<dbReference type="GO" id="GO:0030570">
    <property type="term" value="F:pectate lyase activity"/>
    <property type="evidence" value="ECO:0007669"/>
    <property type="project" value="InterPro"/>
</dbReference>
<dbReference type="Gene3D" id="2.160.20.10">
    <property type="entry name" value="Single-stranded right-handed beta-helix, Pectin lyase-like"/>
    <property type="match status" value="1"/>
</dbReference>
<evidence type="ECO:0000259" key="10">
    <source>
        <dbReference type="SMART" id="SM00656"/>
    </source>
</evidence>
<dbReference type="InterPro" id="IPR002022">
    <property type="entry name" value="Pec_lyase"/>
</dbReference>
<dbReference type="OrthoDB" id="1637350at2759"/>
<dbReference type="RefSeq" id="XP_046043494.1">
    <property type="nucleotide sequence ID" value="XM_046197843.1"/>
</dbReference>
<evidence type="ECO:0000256" key="3">
    <source>
        <dbReference type="ARBA" id="ARBA00022525"/>
    </source>
</evidence>
<feature type="chain" id="PRO_5040502586" description="pectin lyase" evidence="9">
    <location>
        <begin position="20"/>
        <end position="391"/>
    </location>
</feature>
<evidence type="ECO:0000256" key="4">
    <source>
        <dbReference type="ARBA" id="ARBA00022729"/>
    </source>
</evidence>
<evidence type="ECO:0000313" key="12">
    <source>
        <dbReference type="Proteomes" id="UP000720189"/>
    </source>
</evidence>
<proteinExistence type="inferred from homology"/>
<evidence type="ECO:0000256" key="7">
    <source>
        <dbReference type="ARBA" id="ARBA00039082"/>
    </source>
</evidence>
<keyword evidence="8" id="KW-0624">Polysaccharide degradation</keyword>
<keyword evidence="4 9" id="KW-0732">Signal</keyword>
<sequence>MRLLNTFVAIAALLPACFAALPTQAEGFAASTTGGKGGQVVRPKNNQELVNYLKDNTARIIYLERTFDFKNSEGSTSETGCAPWGTGAHCQLAINKNLWCTKYEPNAPKVNVKYDKAGLNPIMVGSNKSIIGVGSKGVIKGKGLRLANGVKNVIIQNIHITDLNPHLVWGGDAITLDGTDNVWIDHCTTSLIGRQHIVLGTQASGRVSITNNKIDGNSNWSASCNTYHYWGILFLGSNDMVTFKGNFLYKVSGRAPKVAGNTLLHVVNNYFYDIFDHAFEVEDKGQVLIEGNVFQNVKNPSKPGNKGRIFSIPNTAAANVCKAALGRACQLNAFGSSGTLASSATSRARSLLLLLSYSGRALRPAPLSLTHSTCGARGSGTGGTLTRHRGG</sequence>
<dbReference type="GeneID" id="70227797"/>
<comment type="catalytic activity">
    <reaction evidence="6">
        <text>Eliminative cleavage of (1-&gt;4)-alpha-D-galacturonan methyl ester to give oligosaccharides with 4-deoxy-6-O-methyl-alpha-D-galact-4-enuronosyl groups at their non-reducing ends.</text>
        <dbReference type="EC" id="4.2.2.10"/>
    </reaction>
</comment>
<evidence type="ECO:0000256" key="2">
    <source>
        <dbReference type="ARBA" id="ARBA00010980"/>
    </source>
</evidence>
<dbReference type="InterPro" id="IPR045032">
    <property type="entry name" value="PEL"/>
</dbReference>
<dbReference type="InterPro" id="IPR012334">
    <property type="entry name" value="Pectin_lyas_fold"/>
</dbReference>
<dbReference type="EMBL" id="JAGMUX010000021">
    <property type="protein sequence ID" value="KAH7231385.1"/>
    <property type="molecule type" value="Genomic_DNA"/>
</dbReference>
<evidence type="ECO:0000256" key="6">
    <source>
        <dbReference type="ARBA" id="ARBA00036818"/>
    </source>
</evidence>
<keyword evidence="8" id="KW-0119">Carbohydrate metabolism</keyword>
<evidence type="ECO:0000256" key="5">
    <source>
        <dbReference type="ARBA" id="ARBA00023239"/>
    </source>
</evidence>
<feature type="domain" description="Pectate lyase" evidence="10">
    <location>
        <begin position="93"/>
        <end position="300"/>
    </location>
</feature>
<dbReference type="EC" id="4.2.2.10" evidence="7"/>
<dbReference type="GO" id="GO:0047490">
    <property type="term" value="F:pectin lyase activity"/>
    <property type="evidence" value="ECO:0007669"/>
    <property type="project" value="UniProtKB-EC"/>
</dbReference>
<dbReference type="Proteomes" id="UP000720189">
    <property type="component" value="Unassembled WGS sequence"/>
</dbReference>
<organism evidence="11 12">
    <name type="scientific">Fusarium redolens</name>
    <dbReference type="NCBI Taxonomy" id="48865"/>
    <lineage>
        <taxon>Eukaryota</taxon>
        <taxon>Fungi</taxon>
        <taxon>Dikarya</taxon>
        <taxon>Ascomycota</taxon>
        <taxon>Pezizomycotina</taxon>
        <taxon>Sordariomycetes</taxon>
        <taxon>Hypocreomycetidae</taxon>
        <taxon>Hypocreales</taxon>
        <taxon>Nectriaceae</taxon>
        <taxon>Fusarium</taxon>
        <taxon>Fusarium redolens species complex</taxon>
    </lineage>
</organism>
<gene>
    <name evidence="11" type="ORF">BKA55DRAFT_667561</name>
</gene>
<comment type="similarity">
    <text evidence="2 8">Belongs to the polysaccharide lyase 1 family.</text>
</comment>
<dbReference type="SMART" id="SM00656">
    <property type="entry name" value="Amb_all"/>
    <property type="match status" value="1"/>
</dbReference>
<keyword evidence="5 8" id="KW-0456">Lyase</keyword>
<keyword evidence="12" id="KW-1185">Reference proteome</keyword>
<dbReference type="SUPFAM" id="SSF51126">
    <property type="entry name" value="Pectin lyase-like"/>
    <property type="match status" value="1"/>
</dbReference>